<dbReference type="EMBL" id="CP048711">
    <property type="protein sequence ID" value="QIB65632.1"/>
    <property type="molecule type" value="Genomic_DNA"/>
</dbReference>
<proteinExistence type="predicted"/>
<dbReference type="AlphaFoldDB" id="A0A6C0U0J3"/>
<dbReference type="GO" id="GO:0009279">
    <property type="term" value="C:cell outer membrane"/>
    <property type="evidence" value="ECO:0007669"/>
    <property type="project" value="UniProtKB-SubCell"/>
</dbReference>
<keyword evidence="5" id="KW-1185">Reference proteome</keyword>
<keyword evidence="3" id="KW-0998">Cell outer membrane</keyword>
<dbReference type="Gene3D" id="2.40.170.20">
    <property type="entry name" value="TonB-dependent receptor, beta-barrel domain"/>
    <property type="match status" value="1"/>
</dbReference>
<reference evidence="4 5" key="1">
    <citation type="submission" date="2020-02" db="EMBL/GenBank/DDBJ databases">
        <title>Genome sequencing for Kineobactrum sp. M2.</title>
        <authorList>
            <person name="Park S.-J."/>
        </authorList>
    </citation>
    <scope>NUCLEOTIDE SEQUENCE [LARGE SCALE GENOMIC DNA]</scope>
    <source>
        <strain evidence="4 5">M2</strain>
    </source>
</reference>
<dbReference type="RefSeq" id="WP_163495002.1">
    <property type="nucleotide sequence ID" value="NZ_CP048711.1"/>
</dbReference>
<gene>
    <name evidence="4" type="ORF">G3T16_09650</name>
</gene>
<dbReference type="InterPro" id="IPR036942">
    <property type="entry name" value="Beta-barrel_TonB_sf"/>
</dbReference>
<evidence type="ECO:0000313" key="5">
    <source>
        <dbReference type="Proteomes" id="UP000477680"/>
    </source>
</evidence>
<sequence length="107" mass="11766">MYASLNPGYRGASFNAQAAFNPSALTVAHPKTVAAAELGVKIQFDEYHLWLNGAVFYNRYNNQQIVDVISTSAGFVQALTNLPKCKRPVNPSIKLKLMSNIWGAVHE</sequence>
<keyword evidence="4" id="KW-0675">Receptor</keyword>
<evidence type="ECO:0000256" key="2">
    <source>
        <dbReference type="ARBA" id="ARBA00023136"/>
    </source>
</evidence>
<organism evidence="4 5">
    <name type="scientific">Kineobactrum salinum</name>
    <dbReference type="NCBI Taxonomy" id="2708301"/>
    <lineage>
        <taxon>Bacteria</taxon>
        <taxon>Pseudomonadati</taxon>
        <taxon>Pseudomonadota</taxon>
        <taxon>Gammaproteobacteria</taxon>
        <taxon>Cellvibrionales</taxon>
        <taxon>Halieaceae</taxon>
        <taxon>Kineobactrum</taxon>
    </lineage>
</organism>
<evidence type="ECO:0000256" key="1">
    <source>
        <dbReference type="ARBA" id="ARBA00004442"/>
    </source>
</evidence>
<dbReference type="KEGG" id="kim:G3T16_09650"/>
<evidence type="ECO:0000313" key="4">
    <source>
        <dbReference type="EMBL" id="QIB65632.1"/>
    </source>
</evidence>
<keyword evidence="2" id="KW-0472">Membrane</keyword>
<dbReference type="Proteomes" id="UP000477680">
    <property type="component" value="Chromosome"/>
</dbReference>
<name>A0A6C0U0J3_9GAMM</name>
<dbReference type="SUPFAM" id="SSF56935">
    <property type="entry name" value="Porins"/>
    <property type="match status" value="1"/>
</dbReference>
<comment type="subcellular location">
    <subcellularLocation>
        <location evidence="1">Cell outer membrane</location>
    </subcellularLocation>
</comment>
<evidence type="ECO:0000256" key="3">
    <source>
        <dbReference type="ARBA" id="ARBA00023237"/>
    </source>
</evidence>
<protein>
    <submittedName>
        <fullName evidence="4">TonB-dependent receptor</fullName>
    </submittedName>
</protein>
<accession>A0A6C0U0J3</accession>